<sequence length="909" mass="103316">MSQLGFTVFLSLVLLPFAETTSLNRSRAAILSAQLAPTTPKQAFHRNIHFEGEEKTQDPFLPSSAEEASADLLSPPAPSFYSLASKLLAPARHVANSARRVGRYLLTGERQMPQQQQQQQQQQQRQPQPLRASMRLGTPPSPRVGPQFGRLLAQGLQPGLTPSTKGKLSEIAQRYKPSDETAAAIAAASRARAAAAPRAAHQPPAAAAEGKGALAGAREFGVNASGVPRQGFTADDFKLKDMGPRLKKAETEAVKRKEEEAKRQKEEEHKRREEEMRKESEREKERQRREEEERERKAREEAERREAERKKEAEERQRQEQEKKRKEEAERQRKREEEEARKKKETEEREKREAERKQKEADERKKKEEERRKKNEEEQRRKPEAERQKKEEETKRKEEADKTKAKETLTSKLQQRATLPVSRQPFGEGKSVEELKKLADQMFAEVDEEARRNNQFTQAPLPEFISSDFISEEEKKAAANPTIDPTITKEHMERAMRIIKDVAQRYSTETKYFPTDNIELQSAVNDNPQFGCHTMTTKWSPCSTTCGHGGRMRLTRAMLNNKCMTTAERETCISSTGCKDGLQFLTSLERPIKGLPPDAMEELGRLMTKSAKIVKKPESNEACIVFDTGFTGRAYTKEGVMGQFGIGYQYRLYKTFDNSCTGSLENRVVNRIEKLTMDEFRKTMLERHNSIRRQHSVADLKWNPLIAANMLHYLKQQDQYEECRMEHSPGRHRQLPGFNGPIGENLYTCCAFGGFPRNVPNDWASEAHCYRYGRIGNPCTGILGPKCSIEDHAEGLMTGHFTATVWNKSTEVGCAYVVCSKACSHERPLMLVGCQYFPAGNIVGKTPFSKDAAEKLHMVYPQMLPEAAEDPEQIKSINLALERVGDELRLHGYLGLSKYLQSRVCAPLD</sequence>
<dbReference type="Gene3D" id="2.20.100.10">
    <property type="entry name" value="Thrombospondin type-1 (TSP1) repeat"/>
    <property type="match status" value="1"/>
</dbReference>
<dbReference type="SUPFAM" id="SSF55797">
    <property type="entry name" value="PR-1-like"/>
    <property type="match status" value="1"/>
</dbReference>
<dbReference type="InterPro" id="IPR000884">
    <property type="entry name" value="TSP1_rpt"/>
</dbReference>
<evidence type="ECO:0000259" key="3">
    <source>
        <dbReference type="SMART" id="SM00198"/>
    </source>
</evidence>
<dbReference type="OrthoDB" id="337038at2759"/>
<evidence type="ECO:0000256" key="1">
    <source>
        <dbReference type="SAM" id="MobiDB-lite"/>
    </source>
</evidence>
<feature type="signal peptide" evidence="2">
    <location>
        <begin position="1"/>
        <end position="20"/>
    </location>
</feature>
<dbReference type="RefSeq" id="XP_013338061.1">
    <property type="nucleotide sequence ID" value="XM_013482607.1"/>
</dbReference>
<dbReference type="AlphaFoldDB" id="U6MBI8"/>
<dbReference type="InterPro" id="IPR014044">
    <property type="entry name" value="CAP_dom"/>
</dbReference>
<dbReference type="InterPro" id="IPR043973">
    <property type="entry name" value="TSP1_CCN"/>
</dbReference>
<dbReference type="InterPro" id="IPR018244">
    <property type="entry name" value="Allrgn_V5/Tpx1_CS"/>
</dbReference>
<dbReference type="Pfam" id="PF00188">
    <property type="entry name" value="CAP"/>
    <property type="match status" value="1"/>
</dbReference>
<dbReference type="GO" id="GO:0007165">
    <property type="term" value="P:signal transduction"/>
    <property type="evidence" value="ECO:0007669"/>
    <property type="project" value="InterPro"/>
</dbReference>
<dbReference type="GO" id="GO:0005576">
    <property type="term" value="C:extracellular region"/>
    <property type="evidence" value="ECO:0007669"/>
    <property type="project" value="InterPro"/>
</dbReference>
<dbReference type="GeneID" id="25338075"/>
<name>U6MBI8_EIMMA</name>
<keyword evidence="5" id="KW-1185">Reference proteome</keyword>
<evidence type="ECO:0000256" key="2">
    <source>
        <dbReference type="SAM" id="SignalP"/>
    </source>
</evidence>
<dbReference type="InterPro" id="IPR035940">
    <property type="entry name" value="CAP_sf"/>
</dbReference>
<protein>
    <submittedName>
        <fullName evidence="4">Allergen V5/Tpx-1-related family protein, related</fullName>
    </submittedName>
</protein>
<reference evidence="4" key="2">
    <citation type="submission" date="2013-10" db="EMBL/GenBank/DDBJ databases">
        <authorList>
            <person name="Aslett M."/>
        </authorList>
    </citation>
    <scope>NUCLEOTIDE SEQUENCE [LARGE SCALE GENOMIC DNA]</scope>
    <source>
        <strain evidence="4">Weybridge</strain>
    </source>
</reference>
<feature type="region of interest" description="Disordered" evidence="1">
    <location>
        <begin position="110"/>
        <end position="148"/>
    </location>
</feature>
<dbReference type="SMART" id="SM00198">
    <property type="entry name" value="SCP"/>
    <property type="match status" value="1"/>
</dbReference>
<dbReference type="Gene3D" id="3.40.33.10">
    <property type="entry name" value="CAP"/>
    <property type="match status" value="1"/>
</dbReference>
<dbReference type="InterPro" id="IPR036383">
    <property type="entry name" value="TSP1_rpt_sf"/>
</dbReference>
<dbReference type="Pfam" id="PF19035">
    <property type="entry name" value="TSP1_CCN"/>
    <property type="match status" value="1"/>
</dbReference>
<dbReference type="Proteomes" id="UP000030763">
    <property type="component" value="Unassembled WGS sequence"/>
</dbReference>
<feature type="compositionally biased region" description="Basic and acidic residues" evidence="1">
    <location>
        <begin position="235"/>
        <end position="409"/>
    </location>
</feature>
<feature type="chain" id="PRO_5004675385" evidence="2">
    <location>
        <begin position="21"/>
        <end position="909"/>
    </location>
</feature>
<dbReference type="EMBL" id="HG722080">
    <property type="protein sequence ID" value="CDJ61411.1"/>
    <property type="molecule type" value="Genomic_DNA"/>
</dbReference>
<dbReference type="VEuPathDB" id="ToxoDB:EMWEY_00040890"/>
<evidence type="ECO:0000313" key="4">
    <source>
        <dbReference type="EMBL" id="CDJ61411.1"/>
    </source>
</evidence>
<feature type="compositionally biased region" description="Low complexity" evidence="1">
    <location>
        <begin position="110"/>
        <end position="129"/>
    </location>
</feature>
<reference evidence="4" key="1">
    <citation type="submission" date="2013-10" db="EMBL/GenBank/DDBJ databases">
        <title>Genomic analysis of the causative agents of coccidiosis in chickens.</title>
        <authorList>
            <person name="Reid A.J."/>
            <person name="Blake D."/>
            <person name="Billington K."/>
            <person name="Browne H."/>
            <person name="Dunn M."/>
            <person name="Hung S."/>
            <person name="Kawahara F."/>
            <person name="Miranda-Saavedra D."/>
            <person name="Mourier T."/>
            <person name="Nagra H."/>
            <person name="Otto T.D."/>
            <person name="Rawlings N."/>
            <person name="Sanchez A."/>
            <person name="Sanders M."/>
            <person name="Subramaniam C."/>
            <person name="Tay Y."/>
            <person name="Dear P."/>
            <person name="Doerig C."/>
            <person name="Gruber A."/>
            <person name="Parkinson J."/>
            <person name="Shirley M."/>
            <person name="Wan K.L."/>
            <person name="Berriman M."/>
            <person name="Tomley F."/>
            <person name="Pain A."/>
        </authorList>
    </citation>
    <scope>NUCLEOTIDE SEQUENCE [LARGE SCALE GENOMIC DNA]</scope>
    <source>
        <strain evidence="4">Weybridge</strain>
    </source>
</reference>
<dbReference type="InterPro" id="IPR001283">
    <property type="entry name" value="CRISP-related"/>
</dbReference>
<feature type="region of interest" description="Disordered" evidence="1">
    <location>
        <begin position="221"/>
        <end position="419"/>
    </location>
</feature>
<accession>U6MBI8</accession>
<feature type="domain" description="SCP" evidence="3">
    <location>
        <begin position="679"/>
        <end position="844"/>
    </location>
</feature>
<gene>
    <name evidence="4" type="ORF">EMWEY_00040890</name>
</gene>
<organism evidence="4 5">
    <name type="scientific">Eimeria maxima</name>
    <name type="common">Coccidian parasite</name>
    <dbReference type="NCBI Taxonomy" id="5804"/>
    <lineage>
        <taxon>Eukaryota</taxon>
        <taxon>Sar</taxon>
        <taxon>Alveolata</taxon>
        <taxon>Apicomplexa</taxon>
        <taxon>Conoidasida</taxon>
        <taxon>Coccidia</taxon>
        <taxon>Eucoccidiorida</taxon>
        <taxon>Eimeriorina</taxon>
        <taxon>Eimeriidae</taxon>
        <taxon>Eimeria</taxon>
    </lineage>
</organism>
<proteinExistence type="predicted"/>
<dbReference type="PANTHER" id="PTHR10334">
    <property type="entry name" value="CYSTEINE-RICH SECRETORY PROTEIN-RELATED"/>
    <property type="match status" value="1"/>
</dbReference>
<dbReference type="PROSITE" id="PS50092">
    <property type="entry name" value="TSP1"/>
    <property type="match status" value="1"/>
</dbReference>
<dbReference type="PROSITE" id="PS01010">
    <property type="entry name" value="CRISP_2"/>
    <property type="match status" value="1"/>
</dbReference>
<keyword evidence="2" id="KW-0732">Signal</keyword>
<evidence type="ECO:0000313" key="5">
    <source>
        <dbReference type="Proteomes" id="UP000030763"/>
    </source>
</evidence>